<feature type="domain" description="Apple" evidence="4">
    <location>
        <begin position="15"/>
        <end position="102"/>
    </location>
</feature>
<keyword evidence="6" id="KW-1185">Reference proteome</keyword>
<organism evidence="5 6">
    <name type="scientific">Batillaria attramentaria</name>
    <dbReference type="NCBI Taxonomy" id="370345"/>
    <lineage>
        <taxon>Eukaryota</taxon>
        <taxon>Metazoa</taxon>
        <taxon>Spiralia</taxon>
        <taxon>Lophotrochozoa</taxon>
        <taxon>Mollusca</taxon>
        <taxon>Gastropoda</taxon>
        <taxon>Caenogastropoda</taxon>
        <taxon>Sorbeoconcha</taxon>
        <taxon>Cerithioidea</taxon>
        <taxon>Batillariidae</taxon>
        <taxon>Batillaria</taxon>
    </lineage>
</organism>
<dbReference type="AlphaFoldDB" id="A0ABD0LWD9"/>
<dbReference type="PROSITE" id="PS00615">
    <property type="entry name" value="C_TYPE_LECTIN_1"/>
    <property type="match status" value="1"/>
</dbReference>
<dbReference type="SMART" id="SM00034">
    <property type="entry name" value="CLECT"/>
    <property type="match status" value="1"/>
</dbReference>
<feature type="chain" id="PRO_5044744268" description="C-type lectin" evidence="2">
    <location>
        <begin position="18"/>
        <end position="244"/>
    </location>
</feature>
<evidence type="ECO:0000313" key="6">
    <source>
        <dbReference type="Proteomes" id="UP001519460"/>
    </source>
</evidence>
<protein>
    <recommendedName>
        <fullName evidence="7">C-type lectin</fullName>
    </recommendedName>
</protein>
<accession>A0ABD0LWD9</accession>
<dbReference type="Proteomes" id="UP001519460">
    <property type="component" value="Unassembled WGS sequence"/>
</dbReference>
<feature type="domain" description="C-type lectin" evidence="3">
    <location>
        <begin position="113"/>
        <end position="226"/>
    </location>
</feature>
<evidence type="ECO:0000313" key="5">
    <source>
        <dbReference type="EMBL" id="KAK7503292.1"/>
    </source>
</evidence>
<feature type="signal peptide" evidence="2">
    <location>
        <begin position="1"/>
        <end position="17"/>
    </location>
</feature>
<dbReference type="Gene3D" id="3.10.100.10">
    <property type="entry name" value="Mannose-Binding Protein A, subunit A"/>
    <property type="match status" value="1"/>
</dbReference>
<dbReference type="InterPro" id="IPR001304">
    <property type="entry name" value="C-type_lectin-like"/>
</dbReference>
<reference evidence="5 6" key="1">
    <citation type="journal article" date="2023" name="Sci. Data">
        <title>Genome assembly of the Korean intertidal mud-creeper Batillaria attramentaria.</title>
        <authorList>
            <person name="Patra A.K."/>
            <person name="Ho P.T."/>
            <person name="Jun S."/>
            <person name="Lee S.J."/>
            <person name="Kim Y."/>
            <person name="Won Y.J."/>
        </authorList>
    </citation>
    <scope>NUCLEOTIDE SEQUENCE [LARGE SCALE GENOMIC DNA]</scope>
    <source>
        <strain evidence="5">Wonlab-2016</strain>
    </source>
</reference>
<dbReference type="InterPro" id="IPR050111">
    <property type="entry name" value="C-type_lectin/snaclec_domain"/>
</dbReference>
<dbReference type="Pfam" id="PF00059">
    <property type="entry name" value="Lectin_C"/>
    <property type="match status" value="1"/>
</dbReference>
<dbReference type="InterPro" id="IPR003609">
    <property type="entry name" value="Pan_app"/>
</dbReference>
<dbReference type="PANTHER" id="PTHR22803">
    <property type="entry name" value="MANNOSE, PHOSPHOLIPASE, LECTIN RECEPTOR RELATED"/>
    <property type="match status" value="1"/>
</dbReference>
<dbReference type="EMBL" id="JACVVK020000021">
    <property type="protein sequence ID" value="KAK7503292.1"/>
    <property type="molecule type" value="Genomic_DNA"/>
</dbReference>
<proteinExistence type="predicted"/>
<evidence type="ECO:0000259" key="3">
    <source>
        <dbReference type="PROSITE" id="PS50041"/>
    </source>
</evidence>
<evidence type="ECO:0000256" key="1">
    <source>
        <dbReference type="ARBA" id="ARBA00023157"/>
    </source>
</evidence>
<dbReference type="InterPro" id="IPR018378">
    <property type="entry name" value="C-type_lectin_CS"/>
</dbReference>
<evidence type="ECO:0008006" key="7">
    <source>
        <dbReference type="Google" id="ProtNLM"/>
    </source>
</evidence>
<sequence length="244" mass="27627">MSVYTFLILILPVPCMGEAVRQTLFTGSADVDVMFDQCLINSMTVRTKLDCVRWCSRDPNCETFTFTKGSRTGTCRLHSHVMTSQSPRSSAPGSVAYTVKTEEERCPCGWKKFSASCYWLSTENKTWDEAKASCEALEATLAEVESEPENEFLKTLGANEDVWLGGTDRETEGQWKWAGSNTLFSYRDWLKGEPSNNGGCLQLWDNGYSYGWDDVSCDDHRRFLCEKRYSNDNLYSCRCAVRTG</sequence>
<gene>
    <name evidence="5" type="ORF">BaRGS_00005557</name>
</gene>
<dbReference type="PROSITE" id="PS50041">
    <property type="entry name" value="C_TYPE_LECTIN_2"/>
    <property type="match status" value="1"/>
</dbReference>
<dbReference type="PROSITE" id="PS50948">
    <property type="entry name" value="PAN"/>
    <property type="match status" value="1"/>
</dbReference>
<keyword evidence="1" id="KW-1015">Disulfide bond</keyword>
<comment type="caution">
    <text evidence="5">The sequence shown here is derived from an EMBL/GenBank/DDBJ whole genome shotgun (WGS) entry which is preliminary data.</text>
</comment>
<dbReference type="Gene3D" id="3.50.4.10">
    <property type="entry name" value="Hepatocyte Growth Factor"/>
    <property type="match status" value="1"/>
</dbReference>
<name>A0ABD0LWD9_9CAEN</name>
<evidence type="ECO:0000259" key="4">
    <source>
        <dbReference type="PROSITE" id="PS50948"/>
    </source>
</evidence>
<keyword evidence="2" id="KW-0732">Signal</keyword>
<dbReference type="SUPFAM" id="SSF56436">
    <property type="entry name" value="C-type lectin-like"/>
    <property type="match status" value="1"/>
</dbReference>
<dbReference type="InterPro" id="IPR016187">
    <property type="entry name" value="CTDL_fold"/>
</dbReference>
<evidence type="ECO:0000256" key="2">
    <source>
        <dbReference type="SAM" id="SignalP"/>
    </source>
</evidence>
<dbReference type="Pfam" id="PF00024">
    <property type="entry name" value="PAN_1"/>
    <property type="match status" value="1"/>
</dbReference>
<dbReference type="InterPro" id="IPR016186">
    <property type="entry name" value="C-type_lectin-like/link_sf"/>
</dbReference>